<protein>
    <recommendedName>
        <fullName evidence="1">CapR homology domain-containing protein</fullName>
    </recommendedName>
</protein>
<evidence type="ECO:0000313" key="3">
    <source>
        <dbReference type="Proteomes" id="UP000230211"/>
    </source>
</evidence>
<name>A0A291LCY6_9CAUD</name>
<sequence length="520" mass="59634">MCGQYPVDDFIGQTFPTPKGGVLTVVGDNGLKGSKKMYKLSCSICSRDLELFPHLFESRKGNLNKKQIPCGCSSRKRYTEKQNIILINRILPTVGLYGHKCEGSTGVIVGGNEIFSIYCPIHSHDKELYPNPFTTTKGHLMSGRIPCGCSNRAKTKTEEQDIVLINRILKKNTALKTHKCLGYADNKLHFKIYCSVCNSDEDLYPEPFTTTKYQLEMGYIPCGCAKNHKYEKFQICILVERHLTENEKYKGHRFGGILDGYKNIQSKVKLWCPHHGYYNIRFSDLIHGGKGCSSCGVESTKDKLKEQDPVGKILSVLKTEKFEGHEFEGLPNGYKNAQSKVKLWCPHHGYYQISYNDLVHGDRGCPSCAEYGYRPVKPGYLYVTNWTNYDKDTNEFFKIGITNFLDQRIKQQARKTSYKPHQLIVFKFEDGSIPQELERLTKPYRQDMEHPIITPDEFADGTTEILQNWIDIIKILPELIDTIREKGYTPEIEVGKRLYNKLIKLDKDQMAKVILDHLYK</sequence>
<accession>A0A291LCY6</accession>
<proteinExistence type="predicted"/>
<feature type="domain" description="CapR homology" evidence="1">
    <location>
        <begin position="160"/>
        <end position="225"/>
    </location>
</feature>
<dbReference type="EMBL" id="MF498773">
    <property type="protein sequence ID" value="ATI17246.1"/>
    <property type="molecule type" value="Genomic_DNA"/>
</dbReference>
<feature type="domain" description="CapR homology" evidence="1">
    <location>
        <begin position="8"/>
        <end position="73"/>
    </location>
</feature>
<evidence type="ECO:0000259" key="1">
    <source>
        <dbReference type="Pfam" id="PF21817"/>
    </source>
</evidence>
<reference evidence="2 3" key="1">
    <citation type="submission" date="2017-07" db="EMBL/GenBank/DDBJ databases">
        <title>In vitro design and evaluation of phage cocktails against multidrug-resistant Aeromonas salmonicida.</title>
        <authorList>
            <person name="Chen L."/>
            <person name="Yuan S."/>
            <person name="Ma Y."/>
        </authorList>
    </citation>
    <scope>NUCLEOTIDE SEQUENCE [LARGE SCALE GENOMIC DNA]</scope>
</reference>
<organism evidence="2 3">
    <name type="scientific">Aeromonas phage AS-szw</name>
    <dbReference type="NCBI Taxonomy" id="2026114"/>
    <lineage>
        <taxon>Viruses</taxon>
        <taxon>Duplodnaviria</taxon>
        <taxon>Heunggongvirae</taxon>
        <taxon>Uroviricota</taxon>
        <taxon>Caudoviricetes</taxon>
        <taxon>Pantevenvirales</taxon>
        <taxon>Straboviridae</taxon>
        <taxon>Emmerichvirinae</taxon>
        <taxon>Ceceduovirus</taxon>
        <taxon>Ceceduovirus aszj</taxon>
    </lineage>
</organism>
<evidence type="ECO:0000313" key="2">
    <source>
        <dbReference type="EMBL" id="ATI17246.1"/>
    </source>
</evidence>
<dbReference type="InterPro" id="IPR048793">
    <property type="entry name" value="CapR_dom"/>
</dbReference>
<dbReference type="Pfam" id="PF21817">
    <property type="entry name" value="CapR"/>
    <property type="match status" value="3"/>
</dbReference>
<feature type="domain" description="CapR homology" evidence="1">
    <location>
        <begin position="102"/>
        <end position="150"/>
    </location>
</feature>
<dbReference type="Proteomes" id="UP000230211">
    <property type="component" value="Segment"/>
</dbReference>